<evidence type="ECO:0000313" key="2">
    <source>
        <dbReference type="Proteomes" id="UP000240419"/>
    </source>
</evidence>
<comment type="caution">
    <text evidence="1">The sequence shown here is derived from an EMBL/GenBank/DDBJ whole genome shotgun (WGS) entry which is preliminary data.</text>
</comment>
<sequence>MGCRWMWIKWVTVHESYGLPRIVQEYRSYLEMKGISVRLLFRQTKKAGHVYTLQVPLAHEEQAKALLRDFQNTLK</sequence>
<accession>A0A2P7VAT6</accession>
<dbReference type="AlphaFoldDB" id="A0A2P7VAT6"/>
<dbReference type="Proteomes" id="UP000240419">
    <property type="component" value="Unassembled WGS sequence"/>
</dbReference>
<dbReference type="RefSeq" id="WP_106838929.1">
    <property type="nucleotide sequence ID" value="NZ_JARMEZ010000021.1"/>
</dbReference>
<name>A0A2P7VAT6_9BACL</name>
<gene>
    <name evidence="1" type="ORF">C7R93_11505</name>
</gene>
<protein>
    <recommendedName>
        <fullName evidence="3">DUF2007 domain-containing protein</fullName>
    </recommendedName>
</protein>
<dbReference type="OrthoDB" id="2469109at2"/>
<proteinExistence type="predicted"/>
<keyword evidence="2" id="KW-1185">Reference proteome</keyword>
<evidence type="ECO:0000313" key="1">
    <source>
        <dbReference type="EMBL" id="PSJ96310.1"/>
    </source>
</evidence>
<dbReference type="EMBL" id="PXZM01000016">
    <property type="protein sequence ID" value="PSJ96310.1"/>
    <property type="molecule type" value="Genomic_DNA"/>
</dbReference>
<reference evidence="1 2" key="1">
    <citation type="submission" date="2018-03" db="EMBL/GenBank/DDBJ databases">
        <title>Brevisbacillus phylogenomics.</title>
        <authorList>
            <person name="Dunlap C."/>
        </authorList>
    </citation>
    <scope>NUCLEOTIDE SEQUENCE [LARGE SCALE GENOMIC DNA]</scope>
    <source>
        <strain evidence="1 2">NRRL NRS-1210</strain>
    </source>
</reference>
<evidence type="ECO:0008006" key="3">
    <source>
        <dbReference type="Google" id="ProtNLM"/>
    </source>
</evidence>
<organism evidence="1 2">
    <name type="scientific">Brevibacillus fortis</name>
    <dbReference type="NCBI Taxonomy" id="2126352"/>
    <lineage>
        <taxon>Bacteria</taxon>
        <taxon>Bacillati</taxon>
        <taxon>Bacillota</taxon>
        <taxon>Bacilli</taxon>
        <taxon>Bacillales</taxon>
        <taxon>Paenibacillaceae</taxon>
        <taxon>Brevibacillus</taxon>
    </lineage>
</organism>